<feature type="region of interest" description="Disordered" evidence="1">
    <location>
        <begin position="87"/>
        <end position="127"/>
    </location>
</feature>
<dbReference type="Proteomes" id="UP000095280">
    <property type="component" value="Unplaced"/>
</dbReference>
<dbReference type="WBParaSite" id="maker-unitig_48052-snap-gene-0.2-mRNA-1">
    <property type="protein sequence ID" value="maker-unitig_48052-snap-gene-0.2-mRNA-1"/>
    <property type="gene ID" value="maker-unitig_48052-snap-gene-0.2"/>
</dbReference>
<sequence>LCNDTLESPDSGYFDRKLSDIENEWPSQGPVGAVMFQYIKKKAADTLKQKATRFRLSEAGLNSAWQQRQERLNRDLKAFRVRTATHIDLRPGAGDTRGNKNPSRLRRPPRKAPMETPFPSEMANSEECRPWENDHPLFVAFTSAECQGQPCVRLSTERTGDKGGYIKMVAAVGSGANSAEFRTAVAAPAAAMAAAAGNQVPQPPEAVVVEEPDEGVAAPAPNQGGAAAAAAPPDAAQNPPQAVPQLGDLVAAIANAFNQLNMGQDAQRPKIYVEKFSPGEHCFVQWVERMIYKLDAERTVGDQARKQVLISHLPDLLSRRWQTIEQVLEQQQALLEAADLAGKWDSSGPPRSESRTEVRLQPQQPPRPPRKWVRMVNQEADETEEDGDGLSEMQERLGALEQTQKDLRNQLVQLNETMKATAESVAQLPQQMRPPRPATPNRNWRQGQGGSNSSRNWRQPQPPPLAIQEAPTPPAPGVQQQQLQLRAPPDRHRQDLEEWGRDMLDEATRERQERLAQLRAQALMPPPSTPEEPPDGGSALSLLTVKDFTKITGQSVEALEPPCVKAVSYTGNELEMLGQATLTAVIGLEELGSRRNSSKSSSQCIVRPAIRAVDSTTKCQEPSVSTTGVGKGCGAAATGVTARDRRAERALGLTTAVVPDANRPRTLVRWRPGGRMAREPRRLCHQMAQPAQNQRGRPALNGCLRALRSEETGSGGTSQSERTETRASGPKPTATPAAAVSRKRPRDAIQEAEDGPEPPAAASARVEEGDETIDPANAGGDTADISDLAAEFGEAARRLRDVLPNSRRSVDIALQREEVDWGQVAGEPSATAMDLVHWVGPESYHGPLQAEDRHATLERQLRDNLDRPCLLILSKAALLGLVDNTLLIGPERLQIRPRDLVRQAAKFLRKVVDEEPSHLTARPPPSCAPITAIFSTCDRPVYKKVIISCAASSQMTRQLTTTQRARLLIGLASLASRWGMLPADLPGLLWGFLSEGAEWEEALVIHDGILAASAPASAPLLYAPFATVAWAATLSQRFNRRCGWVLAALGDVEPGYAGLAEVPRGTLQHFAIAQPPLSAPTLTRLQQVRNAAFVVQCQALGIPTLPQLRGVLRNDILPSRWHRVVLTAAAAQRYVEAWASAMAQVAAYGPYQLNQEAHFE</sequence>
<dbReference type="AlphaFoldDB" id="A0A1I8FRY1"/>
<evidence type="ECO:0000313" key="3">
    <source>
        <dbReference type="WBParaSite" id="maker-unitig_48052-snap-gene-0.2-mRNA-1"/>
    </source>
</evidence>
<feature type="compositionally biased region" description="Pro residues" evidence="1">
    <location>
        <begin position="460"/>
        <end position="476"/>
    </location>
</feature>
<organism evidence="2 3">
    <name type="scientific">Macrostomum lignano</name>
    <dbReference type="NCBI Taxonomy" id="282301"/>
    <lineage>
        <taxon>Eukaryota</taxon>
        <taxon>Metazoa</taxon>
        <taxon>Spiralia</taxon>
        <taxon>Lophotrochozoa</taxon>
        <taxon>Platyhelminthes</taxon>
        <taxon>Rhabditophora</taxon>
        <taxon>Macrostomorpha</taxon>
        <taxon>Macrostomida</taxon>
        <taxon>Macrostomidae</taxon>
        <taxon>Macrostomum</taxon>
    </lineage>
</organism>
<feature type="region of interest" description="Disordered" evidence="1">
    <location>
        <begin position="421"/>
        <end position="491"/>
    </location>
</feature>
<name>A0A1I8FRY1_9PLAT</name>
<feature type="region of interest" description="Disordered" evidence="1">
    <location>
        <begin position="709"/>
        <end position="782"/>
    </location>
</feature>
<accession>A0A1I8FRY1</accession>
<reference evidence="3" key="1">
    <citation type="submission" date="2016-11" db="UniProtKB">
        <authorList>
            <consortium name="WormBaseParasite"/>
        </authorList>
    </citation>
    <scope>IDENTIFICATION</scope>
</reference>
<evidence type="ECO:0000313" key="2">
    <source>
        <dbReference type="Proteomes" id="UP000095280"/>
    </source>
</evidence>
<feature type="region of interest" description="Disordered" evidence="1">
    <location>
        <begin position="342"/>
        <end position="373"/>
    </location>
</feature>
<feature type="region of interest" description="Disordered" evidence="1">
    <location>
        <begin position="215"/>
        <end position="242"/>
    </location>
</feature>
<protein>
    <submittedName>
        <fullName evidence="3">Reverse transcriptase domain-containing protein</fullName>
    </submittedName>
</protein>
<proteinExistence type="predicted"/>
<feature type="compositionally biased region" description="Polar residues" evidence="1">
    <location>
        <begin position="440"/>
        <end position="459"/>
    </location>
</feature>
<keyword evidence="2" id="KW-1185">Reference proteome</keyword>
<evidence type="ECO:0000256" key="1">
    <source>
        <dbReference type="SAM" id="MobiDB-lite"/>
    </source>
</evidence>